<feature type="region of interest" description="Disordered" evidence="1">
    <location>
        <begin position="1"/>
        <end position="22"/>
    </location>
</feature>
<feature type="compositionally biased region" description="Gly residues" evidence="1">
    <location>
        <begin position="1"/>
        <end position="20"/>
    </location>
</feature>
<dbReference type="AlphaFoldDB" id="M1H3M6"/>
<sequence>MTGGGSWGFSGPVKGAGTGGVAVPSSVANSKVAAMIFSGQRTKSGKLASVPSFPSGVSSRGAMNTDTLACVPSSENP</sequence>
<accession>M1H3M6</accession>
<feature type="compositionally biased region" description="Polar residues" evidence="1">
    <location>
        <begin position="55"/>
        <end position="77"/>
    </location>
</feature>
<evidence type="ECO:0000313" key="2">
    <source>
        <dbReference type="EMBL" id="AGE35601.1"/>
    </source>
</evidence>
<reference evidence="2" key="1">
    <citation type="journal article" date="2013" name="Appl. Environ. Microbiol.">
        <title>Streptomyces lividans Blasticidin S Deaminase and Its Application in Engineering a Blasticidin S-Producing Strain for Ease of Genetic Manipulation.</title>
        <authorList>
            <person name="Li L."/>
            <person name="Wu J."/>
            <person name="Deng Z."/>
            <person name="Zabriskie T.M."/>
            <person name="He X."/>
        </authorList>
    </citation>
    <scope>NUCLEOTIDE SEQUENCE</scope>
</reference>
<gene>
    <name evidence="2" type="primary">ex-bls-3</name>
</gene>
<proteinExistence type="predicted"/>
<feature type="region of interest" description="Disordered" evidence="1">
    <location>
        <begin position="42"/>
        <end position="77"/>
    </location>
</feature>
<protein>
    <submittedName>
        <fullName evidence="2">Uncharacterized protein</fullName>
    </submittedName>
</protein>
<dbReference type="EMBL" id="JX244070">
    <property type="protein sequence ID" value="AGE35601.1"/>
    <property type="molecule type" value="Genomic_DNA"/>
</dbReference>
<organism evidence="2">
    <name type="scientific">Streptomyces griseochromogenes</name>
    <dbReference type="NCBI Taxonomy" id="68214"/>
    <lineage>
        <taxon>Bacteria</taxon>
        <taxon>Bacillati</taxon>
        <taxon>Actinomycetota</taxon>
        <taxon>Actinomycetes</taxon>
        <taxon>Kitasatosporales</taxon>
        <taxon>Streptomycetaceae</taxon>
        <taxon>Streptomyces</taxon>
    </lineage>
</organism>
<name>M1H3M6_9ACTN</name>
<evidence type="ECO:0000256" key="1">
    <source>
        <dbReference type="SAM" id="MobiDB-lite"/>
    </source>
</evidence>